<dbReference type="Proteomes" id="UP000071641">
    <property type="component" value="Unassembled WGS sequence"/>
</dbReference>
<dbReference type="Pfam" id="PF08878">
    <property type="entry name" value="HamA"/>
    <property type="match status" value="1"/>
</dbReference>
<evidence type="ECO:0000313" key="3">
    <source>
        <dbReference type="Proteomes" id="UP000071641"/>
    </source>
</evidence>
<accession>A0A128EXV3</accession>
<name>A0A128EXV3_9GAMM</name>
<keyword evidence="3" id="KW-1185">Reference proteome</keyword>
<organism evidence="2 3">
    <name type="scientific">Grimontia celer</name>
    <dbReference type="NCBI Taxonomy" id="1796497"/>
    <lineage>
        <taxon>Bacteria</taxon>
        <taxon>Pseudomonadati</taxon>
        <taxon>Pseudomonadota</taxon>
        <taxon>Gammaproteobacteria</taxon>
        <taxon>Vibrionales</taxon>
        <taxon>Vibrionaceae</taxon>
        <taxon>Grimontia</taxon>
    </lineage>
</organism>
<dbReference type="AlphaFoldDB" id="A0A128EXV3"/>
<dbReference type="RefSeq" id="WP_062662127.1">
    <property type="nucleotide sequence ID" value="NZ_FIZX01000001.1"/>
</dbReference>
<feature type="domain" description="Anti-bacteriophage protein A/HamA C-terminal" evidence="1">
    <location>
        <begin position="14"/>
        <end position="305"/>
    </location>
</feature>
<protein>
    <recommendedName>
        <fullName evidence="1">Anti-bacteriophage protein A/HamA C-terminal domain-containing protein</fullName>
    </recommendedName>
</protein>
<evidence type="ECO:0000259" key="1">
    <source>
        <dbReference type="Pfam" id="PF08878"/>
    </source>
</evidence>
<gene>
    <name evidence="2" type="ORF">GCE9029_01438</name>
</gene>
<evidence type="ECO:0000313" key="2">
    <source>
        <dbReference type="EMBL" id="CZF79399.1"/>
    </source>
</evidence>
<reference evidence="3" key="1">
    <citation type="submission" date="2016-02" db="EMBL/GenBank/DDBJ databases">
        <authorList>
            <person name="Rodrigo-Torres Lidia"/>
            <person name="Arahal R.David."/>
        </authorList>
    </citation>
    <scope>NUCLEOTIDE SEQUENCE [LARGE SCALE GENOMIC DNA]</scope>
    <source>
        <strain evidence="3">CECT 9029</strain>
    </source>
</reference>
<dbReference type="OrthoDB" id="785623at2"/>
<sequence>MDNGPFGSRCVIEEKISDSTVRAYLVGFDLKDDGSSQYRWKEFVQRVLSVIHEFSFGYHEGTSTSNTETLDKVVEAANAIYKIDEFQKVKDIYNNGGFIEDDVADKYLRRGEFGELILHLLLRDNFETVPLLSKIYFKDSLGHTVHGFDSVHIQPETESLWLGESKLYLDPKKGLTELVKDIKEHIKLDYLNSEFSLISKKIIHFEENNEIKKWKTALSSTTKLKDKLKNINIPLLCTYSSELFTKYDDEELDEFLSEYKNEIINLKEYFDKKNDHPLKDNINIILILFPVKCKIELVKRLHNKLSIIQMIGD</sequence>
<dbReference type="InterPro" id="IPR014976">
    <property type="entry name" value="AbpA_HamA_C"/>
</dbReference>
<proteinExistence type="predicted"/>
<dbReference type="EMBL" id="FIZX01000001">
    <property type="protein sequence ID" value="CZF79399.1"/>
    <property type="molecule type" value="Genomic_DNA"/>
</dbReference>
<dbReference type="STRING" id="1796497.GCE9029_01438"/>